<dbReference type="Proteomes" id="UP001151760">
    <property type="component" value="Unassembled WGS sequence"/>
</dbReference>
<feature type="compositionally biased region" description="Basic residues" evidence="1">
    <location>
        <begin position="94"/>
        <end position="107"/>
    </location>
</feature>
<dbReference type="EMBL" id="BQNB010011566">
    <property type="protein sequence ID" value="GJS92230.1"/>
    <property type="molecule type" value="Genomic_DNA"/>
</dbReference>
<evidence type="ECO:0000313" key="2">
    <source>
        <dbReference type="EMBL" id="GJS92230.1"/>
    </source>
</evidence>
<organism evidence="2 3">
    <name type="scientific">Tanacetum coccineum</name>
    <dbReference type="NCBI Taxonomy" id="301880"/>
    <lineage>
        <taxon>Eukaryota</taxon>
        <taxon>Viridiplantae</taxon>
        <taxon>Streptophyta</taxon>
        <taxon>Embryophyta</taxon>
        <taxon>Tracheophyta</taxon>
        <taxon>Spermatophyta</taxon>
        <taxon>Magnoliopsida</taxon>
        <taxon>eudicotyledons</taxon>
        <taxon>Gunneridae</taxon>
        <taxon>Pentapetalae</taxon>
        <taxon>asterids</taxon>
        <taxon>campanulids</taxon>
        <taxon>Asterales</taxon>
        <taxon>Asteraceae</taxon>
        <taxon>Asteroideae</taxon>
        <taxon>Anthemideae</taxon>
        <taxon>Anthemidinae</taxon>
        <taxon>Tanacetum</taxon>
    </lineage>
</organism>
<evidence type="ECO:0000313" key="3">
    <source>
        <dbReference type="Proteomes" id="UP001151760"/>
    </source>
</evidence>
<name>A0ABQ4ZT95_9ASTR</name>
<comment type="caution">
    <text evidence="2">The sequence shown here is derived from an EMBL/GenBank/DDBJ whole genome shotgun (WGS) entry which is preliminary data.</text>
</comment>
<reference evidence="2" key="1">
    <citation type="journal article" date="2022" name="Int. J. Mol. Sci.">
        <title>Draft Genome of Tanacetum Coccineum: Genomic Comparison of Closely Related Tanacetum-Family Plants.</title>
        <authorList>
            <person name="Yamashiro T."/>
            <person name="Shiraishi A."/>
            <person name="Nakayama K."/>
            <person name="Satake H."/>
        </authorList>
    </citation>
    <scope>NUCLEOTIDE SEQUENCE</scope>
</reference>
<feature type="compositionally biased region" description="Basic and acidic residues" evidence="1">
    <location>
        <begin position="58"/>
        <end position="78"/>
    </location>
</feature>
<proteinExistence type="predicted"/>
<gene>
    <name evidence="2" type="ORF">Tco_0774866</name>
</gene>
<protein>
    <submittedName>
        <fullName evidence="2">Uncharacterized protein</fullName>
    </submittedName>
</protein>
<sequence>MSTYLKHQGSWTFAQLKKLSDEEIKAKYERLVRSIANFVPMGAEERVKRPGPELQSDTSKKQKTTEVKEVPVTEEPVKEPTAPKQEEIEQPIKKSGRQKSMARKRKLGQSTAKEDEEYEKEKEELSLFLIIAFDEHKEVDYEILDQRSPIIAWNSEYYGPKPLHDEVEVPEEINMNVVNRLNGSKRYFSVLSTVLSIFDRDDLSALYQLVIDKYQDKIPKGFDLILWGDLTTMFHPNEEDDFWKSQEKWNIVSWKLHKSTGVHTSETDTKMVIHMLVEKKYPLMKKVLLQMLELKLESEDDSIIALELIKFIKQHI</sequence>
<keyword evidence="3" id="KW-1185">Reference proteome</keyword>
<reference evidence="2" key="2">
    <citation type="submission" date="2022-01" db="EMBL/GenBank/DDBJ databases">
        <authorList>
            <person name="Yamashiro T."/>
            <person name="Shiraishi A."/>
            <person name="Satake H."/>
            <person name="Nakayama K."/>
        </authorList>
    </citation>
    <scope>NUCLEOTIDE SEQUENCE</scope>
</reference>
<evidence type="ECO:0000256" key="1">
    <source>
        <dbReference type="SAM" id="MobiDB-lite"/>
    </source>
</evidence>
<accession>A0ABQ4ZT95</accession>
<feature type="region of interest" description="Disordered" evidence="1">
    <location>
        <begin position="41"/>
        <end position="117"/>
    </location>
</feature>